<evidence type="ECO:0000256" key="1">
    <source>
        <dbReference type="SAM" id="Phobius"/>
    </source>
</evidence>
<keyword evidence="1" id="KW-0472">Membrane</keyword>
<name>A0AAE3KZ64_9FIRM</name>
<dbReference type="AlphaFoldDB" id="A0AAE3KZ64"/>
<feature type="transmembrane region" description="Helical" evidence="1">
    <location>
        <begin position="6"/>
        <end position="23"/>
    </location>
</feature>
<sequence length="126" mass="15141">MRILWISLSILCIFVILSVYFSYSMEKNSEEMLVIINDLEKKVVKENWQGAKKVFDKLQAKWDKISPLWRMFIDHDEMDKLEISLNKVKELIKVENKDLSRVEVSLIRFLVRDIYLKEKLTLENIF</sequence>
<evidence type="ECO:0000313" key="2">
    <source>
        <dbReference type="EMBL" id="MCR1897752.1"/>
    </source>
</evidence>
<keyword evidence="3" id="KW-1185">Reference proteome</keyword>
<organism evidence="2 3">
    <name type="scientific">Irregularibacter muris</name>
    <dbReference type="NCBI Taxonomy" id="1796619"/>
    <lineage>
        <taxon>Bacteria</taxon>
        <taxon>Bacillati</taxon>
        <taxon>Bacillota</taxon>
        <taxon>Clostridia</taxon>
        <taxon>Eubacteriales</taxon>
        <taxon>Eubacteriaceae</taxon>
        <taxon>Irregularibacter</taxon>
    </lineage>
</organism>
<proteinExistence type="predicted"/>
<accession>A0AAE3KZ64</accession>
<evidence type="ECO:0000313" key="3">
    <source>
        <dbReference type="Proteomes" id="UP001205748"/>
    </source>
</evidence>
<reference evidence="2" key="1">
    <citation type="submission" date="2022-07" db="EMBL/GenBank/DDBJ databases">
        <title>Enhanced cultured diversity of the mouse gut microbiota enables custom-made synthetic communities.</title>
        <authorList>
            <person name="Afrizal A."/>
        </authorList>
    </citation>
    <scope>NUCLEOTIDE SEQUENCE</scope>
    <source>
        <strain evidence="2">DSM 28593</strain>
    </source>
</reference>
<keyword evidence="1" id="KW-0812">Transmembrane</keyword>
<dbReference type="Pfam" id="PF14276">
    <property type="entry name" value="DUF4363"/>
    <property type="match status" value="1"/>
</dbReference>
<comment type="caution">
    <text evidence="2">The sequence shown here is derived from an EMBL/GenBank/DDBJ whole genome shotgun (WGS) entry which is preliminary data.</text>
</comment>
<keyword evidence="1" id="KW-1133">Transmembrane helix</keyword>
<protein>
    <submittedName>
        <fullName evidence="2">DUF4363 family protein</fullName>
    </submittedName>
</protein>
<gene>
    <name evidence="2" type="ORF">NSA47_01960</name>
</gene>
<dbReference type="InterPro" id="IPR025373">
    <property type="entry name" value="DUF4363"/>
</dbReference>
<dbReference type="Proteomes" id="UP001205748">
    <property type="component" value="Unassembled WGS sequence"/>
</dbReference>
<dbReference type="RefSeq" id="WP_257529246.1">
    <property type="nucleotide sequence ID" value="NZ_JANKAS010000001.1"/>
</dbReference>
<dbReference type="EMBL" id="JANKAS010000001">
    <property type="protein sequence ID" value="MCR1897752.1"/>
    <property type="molecule type" value="Genomic_DNA"/>
</dbReference>